<feature type="compositionally biased region" description="Basic residues" evidence="2">
    <location>
        <begin position="254"/>
        <end position="263"/>
    </location>
</feature>
<protein>
    <recommendedName>
        <fullName evidence="3">Meiosis-specific protein ASY3-like coiled-coil domain-containing protein</fullName>
    </recommendedName>
</protein>
<dbReference type="Pfam" id="PF20435">
    <property type="entry name" value="ASY3-like"/>
    <property type="match status" value="2"/>
</dbReference>
<evidence type="ECO:0000313" key="5">
    <source>
        <dbReference type="Proteomes" id="UP001279734"/>
    </source>
</evidence>
<dbReference type="InterPro" id="IPR046845">
    <property type="entry name" value="ASY3-like_CC"/>
</dbReference>
<feature type="compositionally biased region" description="Polar residues" evidence="2">
    <location>
        <begin position="576"/>
        <end position="585"/>
    </location>
</feature>
<feature type="compositionally biased region" description="Basic and acidic residues" evidence="2">
    <location>
        <begin position="562"/>
        <end position="575"/>
    </location>
</feature>
<keyword evidence="5" id="KW-1185">Reference proteome</keyword>
<feature type="region of interest" description="Disordered" evidence="2">
    <location>
        <begin position="472"/>
        <end position="501"/>
    </location>
</feature>
<sequence>MANQRWHKLQEDCTSFGSNYQPSGQSRKMSIGIVVDSLSAKPKFRLIKEDNIFAPSTEKEAPNVETLMEVKDRKKEAPSACTGNRRDAEMRKGSPWITTRSRAKNMLTGESPDIDKKISSVAAIGVFHNKLSGIDDSKTKDSVHFSANQAILESADGKKKKLGMFVRTKDENDATIGKVGEFSDAAAPVVGSADERVLQDKTNGPDNRKILIMNLWETLGPSPNDQFSNVHTVEVAGNDVKQEQSYKQSAPARVLRKKLRNKRSSGEKERHQQRRSFSFKEQLGGQPDALTDSPCMSQRKSDVQSCGIKTTDTLYPEKNMGTIQQAELISKRPTPAESKSPVSLTGMETKDSHCSSKMKYKLGKMEGPALPENLDHLNPFPGQSSQNNASACYVLKSPDAVTARPLISNRNSDMKSCGIKTSNILSPVKDIGDIQQAKFIGKNPTSSENKKSLTGIQTKGFRFLSGVKDQMRDMKDPASPENVVKPKDFSSGYPRENASPYDDCRSPLFKMETAAQSCLPSSLAQANETEHKIHGLAQFFDRDTCTFKSRLTRSQDISGSDMRSESSDGKTELKDSSVSTPLQPTVNNDAENVLFTPKSGEFDSFDAKTYVNKVVAGYSEDIDTSPEIGPVAKPMLCQKKRLRSQEGVEYRVFVSTSCSTEATGGSDEMLKDSFNQTKEDELERAVALFGSALERVKRKMMSVTKKRCLDILMASAEEVNQHLKIVESQIQTDKAKLTSLSKSKKKCLEAKFQEQQEQVKHIHMKFKEEINRQLQDCESTVEELEAQQSELKGAVEKQKASHRKLLLQVEEAVQSHLLDVEKRITCVHELGREKMMQLKRAIAECLKDSIDIS</sequence>
<gene>
    <name evidence="4" type="ORF">Nepgr_028163</name>
</gene>
<reference evidence="4" key="1">
    <citation type="submission" date="2023-05" db="EMBL/GenBank/DDBJ databases">
        <title>Nepenthes gracilis genome sequencing.</title>
        <authorList>
            <person name="Fukushima K."/>
        </authorList>
    </citation>
    <scope>NUCLEOTIDE SEQUENCE</scope>
    <source>
        <strain evidence="4">SING2019-196</strain>
    </source>
</reference>
<dbReference type="AlphaFoldDB" id="A0AAD3TB64"/>
<feature type="region of interest" description="Disordered" evidence="2">
    <location>
        <begin position="238"/>
        <end position="299"/>
    </location>
</feature>
<keyword evidence="1" id="KW-0175">Coiled coil</keyword>
<organism evidence="4 5">
    <name type="scientific">Nepenthes gracilis</name>
    <name type="common">Slender pitcher plant</name>
    <dbReference type="NCBI Taxonomy" id="150966"/>
    <lineage>
        <taxon>Eukaryota</taxon>
        <taxon>Viridiplantae</taxon>
        <taxon>Streptophyta</taxon>
        <taxon>Embryophyta</taxon>
        <taxon>Tracheophyta</taxon>
        <taxon>Spermatophyta</taxon>
        <taxon>Magnoliopsida</taxon>
        <taxon>eudicotyledons</taxon>
        <taxon>Gunneridae</taxon>
        <taxon>Pentapetalae</taxon>
        <taxon>Caryophyllales</taxon>
        <taxon>Nepenthaceae</taxon>
        <taxon>Nepenthes</taxon>
    </lineage>
</organism>
<proteinExistence type="predicted"/>
<dbReference type="EMBL" id="BSYO01000031">
    <property type="protein sequence ID" value="GMH26320.1"/>
    <property type="molecule type" value="Genomic_DNA"/>
</dbReference>
<dbReference type="PANTHER" id="PTHR36027">
    <property type="entry name" value="MEIOSIS-SPECIFIC PROTEIN ASY3"/>
    <property type="match status" value="1"/>
</dbReference>
<feature type="compositionally biased region" description="Basic and acidic residues" evidence="2">
    <location>
        <begin position="472"/>
        <end position="488"/>
    </location>
</feature>
<comment type="caution">
    <text evidence="4">The sequence shown here is derived from an EMBL/GenBank/DDBJ whole genome shotgun (WGS) entry which is preliminary data.</text>
</comment>
<evidence type="ECO:0000259" key="3">
    <source>
        <dbReference type="Pfam" id="PF20435"/>
    </source>
</evidence>
<evidence type="ECO:0000313" key="4">
    <source>
        <dbReference type="EMBL" id="GMH26320.1"/>
    </source>
</evidence>
<feature type="coiled-coil region" evidence="1">
    <location>
        <begin position="767"/>
        <end position="801"/>
    </location>
</feature>
<dbReference type="GO" id="GO:0051321">
    <property type="term" value="P:meiotic cell cycle"/>
    <property type="evidence" value="ECO:0007669"/>
    <property type="project" value="InterPro"/>
</dbReference>
<dbReference type="Proteomes" id="UP001279734">
    <property type="component" value="Unassembled WGS sequence"/>
</dbReference>
<feature type="region of interest" description="Disordered" evidence="2">
    <location>
        <begin position="71"/>
        <end position="91"/>
    </location>
</feature>
<evidence type="ECO:0000256" key="2">
    <source>
        <dbReference type="SAM" id="MobiDB-lite"/>
    </source>
</evidence>
<feature type="domain" description="Meiosis-specific protein ASY3-like coiled-coil" evidence="3">
    <location>
        <begin position="12"/>
        <end position="244"/>
    </location>
</feature>
<evidence type="ECO:0000256" key="1">
    <source>
        <dbReference type="SAM" id="Coils"/>
    </source>
</evidence>
<accession>A0AAD3TB64</accession>
<name>A0AAD3TB64_NEPGR</name>
<feature type="region of interest" description="Disordered" evidence="2">
    <location>
        <begin position="553"/>
        <end position="585"/>
    </location>
</feature>
<dbReference type="PANTHER" id="PTHR36027:SF1">
    <property type="entry name" value="MEIOSIS-SPECIFIC PROTEIN ASY3"/>
    <property type="match status" value="1"/>
</dbReference>
<dbReference type="InterPro" id="IPR037731">
    <property type="entry name" value="ASY3-like"/>
</dbReference>
<feature type="region of interest" description="Disordered" evidence="2">
    <location>
        <begin position="331"/>
        <end position="354"/>
    </location>
</feature>
<feature type="domain" description="Meiosis-specific protein ASY3-like coiled-coil" evidence="3">
    <location>
        <begin position="671"/>
        <end position="848"/>
    </location>
</feature>